<evidence type="ECO:0000313" key="2">
    <source>
        <dbReference type="EMBL" id="KAF5943388.1"/>
    </source>
</evidence>
<dbReference type="Gene3D" id="3.40.30.10">
    <property type="entry name" value="Glutaredoxin"/>
    <property type="match status" value="1"/>
</dbReference>
<dbReference type="InterPro" id="IPR004480">
    <property type="entry name" value="Monothiol_GRX-rel"/>
</dbReference>
<keyword evidence="3" id="KW-1185">Reference proteome</keyword>
<comment type="caution">
    <text evidence="2">The sequence shown here is derived from an EMBL/GenBank/DDBJ whole genome shotgun (WGS) entry which is preliminary data.</text>
</comment>
<dbReference type="InterPro" id="IPR036249">
    <property type="entry name" value="Thioredoxin-like_sf"/>
</dbReference>
<dbReference type="PROSITE" id="PS51354">
    <property type="entry name" value="GLUTAREDOXIN_2"/>
    <property type="match status" value="1"/>
</dbReference>
<sequence length="252" mass="28995">MYDLQLLRNTLIQWTMRFGEFCGSFCNSFVGSFNHHRMRYSTIVPNYPDTHEDFMPTNKLQNSDLSLKDIVEQDVNDNLVMIYMKGVPDLPRCGFSSLAVRVLKEYSMCSIASFFNNIHTFSDVPFSARNILEDPELKNAVKSFSDDHQWPPRQTPLPSMALQCRLQYNLSCDPNSSAIYEAWQLAHISTDIHQGEFVGGSDINLNMHQALTRRSLRMGNGKKRRFLLYDDIVLVKKMNVETANNLKKAVHC</sequence>
<evidence type="ECO:0000256" key="1">
    <source>
        <dbReference type="ARBA" id="ARBA00023284"/>
    </source>
</evidence>
<dbReference type="AlphaFoldDB" id="A0A7J7GVE4"/>
<evidence type="ECO:0000313" key="3">
    <source>
        <dbReference type="Proteomes" id="UP000593564"/>
    </source>
</evidence>
<reference evidence="2 3" key="2">
    <citation type="submission" date="2020-07" db="EMBL/GenBank/DDBJ databases">
        <title>Genome assembly of wild tea tree DASZ reveals pedigree and selection history of tea varieties.</title>
        <authorList>
            <person name="Zhang W."/>
        </authorList>
    </citation>
    <scope>NUCLEOTIDE SEQUENCE [LARGE SCALE GENOMIC DNA]</scope>
    <source>
        <strain evidence="3">cv. G240</strain>
        <tissue evidence="2">Leaf</tissue>
    </source>
</reference>
<keyword evidence="1" id="KW-0676">Redox-active center</keyword>
<dbReference type="SUPFAM" id="SSF52833">
    <property type="entry name" value="Thioredoxin-like"/>
    <property type="match status" value="1"/>
</dbReference>
<gene>
    <name evidence="2" type="ORF">HYC85_017465</name>
</gene>
<dbReference type="GO" id="GO:0005759">
    <property type="term" value="C:mitochondrial matrix"/>
    <property type="evidence" value="ECO:0007669"/>
    <property type="project" value="TreeGrafter"/>
</dbReference>
<dbReference type="Proteomes" id="UP000593564">
    <property type="component" value="Unassembled WGS sequence"/>
</dbReference>
<name>A0A7J7GVE4_CAMSI</name>
<proteinExistence type="predicted"/>
<evidence type="ECO:0008006" key="4">
    <source>
        <dbReference type="Google" id="ProtNLM"/>
    </source>
</evidence>
<protein>
    <recommendedName>
        <fullName evidence="4">Glutaredoxin domain-containing protein</fullName>
    </recommendedName>
</protein>
<dbReference type="EMBL" id="JACBKZ010000008">
    <property type="protein sequence ID" value="KAF5943388.1"/>
    <property type="molecule type" value="Genomic_DNA"/>
</dbReference>
<dbReference type="PANTHER" id="PTHR10293:SF16">
    <property type="entry name" value="GLUTAREDOXIN-RELATED PROTEIN 5, MITOCHONDRIAL"/>
    <property type="match status" value="1"/>
</dbReference>
<accession>A0A7J7GVE4</accession>
<reference evidence="3" key="1">
    <citation type="journal article" date="2020" name="Nat. Commun.">
        <title>Genome assembly of wild tea tree DASZ reveals pedigree and selection history of tea varieties.</title>
        <authorList>
            <person name="Zhang W."/>
            <person name="Zhang Y."/>
            <person name="Qiu H."/>
            <person name="Guo Y."/>
            <person name="Wan H."/>
            <person name="Zhang X."/>
            <person name="Scossa F."/>
            <person name="Alseekh S."/>
            <person name="Zhang Q."/>
            <person name="Wang P."/>
            <person name="Xu L."/>
            <person name="Schmidt M.H."/>
            <person name="Jia X."/>
            <person name="Li D."/>
            <person name="Zhu A."/>
            <person name="Guo F."/>
            <person name="Chen W."/>
            <person name="Ni D."/>
            <person name="Usadel B."/>
            <person name="Fernie A.R."/>
            <person name="Wen W."/>
        </authorList>
    </citation>
    <scope>NUCLEOTIDE SEQUENCE [LARGE SCALE GENOMIC DNA]</scope>
    <source>
        <strain evidence="3">cv. G240</strain>
    </source>
</reference>
<organism evidence="2 3">
    <name type="scientific">Camellia sinensis</name>
    <name type="common">Tea plant</name>
    <name type="synonym">Thea sinensis</name>
    <dbReference type="NCBI Taxonomy" id="4442"/>
    <lineage>
        <taxon>Eukaryota</taxon>
        <taxon>Viridiplantae</taxon>
        <taxon>Streptophyta</taxon>
        <taxon>Embryophyta</taxon>
        <taxon>Tracheophyta</taxon>
        <taxon>Spermatophyta</taxon>
        <taxon>Magnoliopsida</taxon>
        <taxon>eudicotyledons</taxon>
        <taxon>Gunneridae</taxon>
        <taxon>Pentapetalae</taxon>
        <taxon>asterids</taxon>
        <taxon>Ericales</taxon>
        <taxon>Theaceae</taxon>
        <taxon>Camellia</taxon>
    </lineage>
</organism>
<dbReference type="PANTHER" id="PTHR10293">
    <property type="entry name" value="GLUTAREDOXIN FAMILY MEMBER"/>
    <property type="match status" value="1"/>
</dbReference>